<dbReference type="GeneID" id="39421442"/>
<protein>
    <submittedName>
        <fullName evidence="1">Uncharacterized protein</fullName>
    </submittedName>
</protein>
<proteinExistence type="predicted"/>
<accession>A0A484IBQ8</accession>
<gene>
    <name evidence="1" type="ORF">NFRAN_2198</name>
</gene>
<organism evidence="1 2">
    <name type="scientific">Candidatus Nitrosocosmicus franklandianus</name>
    <dbReference type="NCBI Taxonomy" id="1798806"/>
    <lineage>
        <taxon>Archaea</taxon>
        <taxon>Nitrososphaerota</taxon>
        <taxon>Nitrososphaeria</taxon>
        <taxon>Nitrososphaerales</taxon>
        <taxon>Nitrososphaeraceae</taxon>
        <taxon>Candidatus Nitrosocosmicus</taxon>
    </lineage>
</organism>
<dbReference type="AlphaFoldDB" id="A0A484IBQ8"/>
<name>A0A484IBQ8_9ARCH</name>
<dbReference type="EMBL" id="LR216287">
    <property type="protein sequence ID" value="VFJ14520.1"/>
    <property type="molecule type" value="Genomic_DNA"/>
</dbReference>
<dbReference type="Proteomes" id="UP000294299">
    <property type="component" value="Chromosome NFRAN"/>
</dbReference>
<evidence type="ECO:0000313" key="2">
    <source>
        <dbReference type="Proteomes" id="UP000294299"/>
    </source>
</evidence>
<reference evidence="1 2" key="1">
    <citation type="submission" date="2019-02" db="EMBL/GenBank/DDBJ databases">
        <authorList>
            <person name="Lehtovirta-Morley E L."/>
        </authorList>
    </citation>
    <scope>NUCLEOTIDE SEQUENCE [LARGE SCALE GENOMIC DNA]</scope>
    <source>
        <strain evidence="1">NFRAN1</strain>
    </source>
</reference>
<dbReference type="KEGG" id="nfn:NFRAN_2198"/>
<sequence length="119" mass="14485">MILERSQNTKNRDIKILYKNQFTNHGYKFTIAFDYFNENNLEDCMTINNEGDYSIHDFYWKDFHVGLLADFNSRLFVFYSDFERYYDNSNEYKIVKMEKIDKEFLANAIKRLLDLVTKI</sequence>
<dbReference type="RefSeq" id="WP_134484705.1">
    <property type="nucleotide sequence ID" value="NZ_LR216287.1"/>
</dbReference>
<evidence type="ECO:0000313" key="1">
    <source>
        <dbReference type="EMBL" id="VFJ14520.1"/>
    </source>
</evidence>
<keyword evidence="2" id="KW-1185">Reference proteome</keyword>